<sequence length="379" mass="43162">MSISTNSTNGDFTPTEGEVNCDSISLDNDGHSDGKVSNQQQQKEFREKCAKMEIEFKITKLELEKKLLEETLHHKELMQKTLFERIGELEKEVKGQKKGEQSEYVIVEKIEELLAQMGGEMEKQQKMICSKIDGLARQQKVNGHDLESVIKTKVNNLLEEQQKKMDNFIVTLKERTNELVKAVHQNDPLPIIAEKFSKNYLDVNACHNDIKIVDPSKTIVLHQKNGNADWCWRSVFAKHPILPRNDSSNIFYFEISVLNLKCTTFFGFAFKNQERLNEGFFCNTGTYARVSNGNFWINSLKSGDVQYAYGYGDTVGFGANLSTRKLFFTKNGLLSETADLFVDSCFSADSLFPFISLCSFDDKIEANFGPNFVFDMASF</sequence>
<keyword evidence="5" id="KW-1185">Reference proteome</keyword>
<feature type="compositionally biased region" description="Polar residues" evidence="2">
    <location>
        <begin position="1"/>
        <end position="12"/>
    </location>
</feature>
<dbReference type="InterPro" id="IPR043136">
    <property type="entry name" value="B30.2/SPRY_sf"/>
</dbReference>
<comment type="caution">
    <text evidence="4">The sequence shown here is derived from an EMBL/GenBank/DDBJ whole genome shotgun (WGS) entry which is preliminary data.</text>
</comment>
<dbReference type="Gene3D" id="2.60.120.920">
    <property type="match status" value="1"/>
</dbReference>
<dbReference type="Proteomes" id="UP001620626">
    <property type="component" value="Unassembled WGS sequence"/>
</dbReference>
<dbReference type="InterPro" id="IPR013320">
    <property type="entry name" value="ConA-like_dom_sf"/>
</dbReference>
<dbReference type="SUPFAM" id="SSF49899">
    <property type="entry name" value="Concanavalin A-like lectins/glucanases"/>
    <property type="match status" value="1"/>
</dbReference>
<feature type="region of interest" description="Disordered" evidence="2">
    <location>
        <begin position="1"/>
        <end position="41"/>
    </location>
</feature>
<dbReference type="InterPro" id="IPR001870">
    <property type="entry name" value="B30.2/SPRY"/>
</dbReference>
<evidence type="ECO:0000313" key="5">
    <source>
        <dbReference type="Proteomes" id="UP001620626"/>
    </source>
</evidence>
<dbReference type="PROSITE" id="PS50188">
    <property type="entry name" value="B302_SPRY"/>
    <property type="match status" value="1"/>
</dbReference>
<name>A0ABD2L6V4_9BILA</name>
<protein>
    <recommendedName>
        <fullName evidence="3">B30.2/SPRY domain-containing protein</fullName>
    </recommendedName>
</protein>
<evidence type="ECO:0000313" key="4">
    <source>
        <dbReference type="EMBL" id="KAL3110455.1"/>
    </source>
</evidence>
<evidence type="ECO:0000259" key="3">
    <source>
        <dbReference type="PROSITE" id="PS50188"/>
    </source>
</evidence>
<dbReference type="Pfam" id="PF00622">
    <property type="entry name" value="SPRY"/>
    <property type="match status" value="1"/>
</dbReference>
<gene>
    <name evidence="4" type="ORF">niasHT_019316</name>
</gene>
<dbReference type="InterPro" id="IPR044736">
    <property type="entry name" value="Gid1/RanBPM/SPLA_SPRY"/>
</dbReference>
<reference evidence="4 5" key="1">
    <citation type="submission" date="2024-10" db="EMBL/GenBank/DDBJ databases">
        <authorList>
            <person name="Kim D."/>
        </authorList>
    </citation>
    <scope>NUCLEOTIDE SEQUENCE [LARGE SCALE GENOMIC DNA]</scope>
    <source>
        <strain evidence="4">BH-2024</strain>
    </source>
</reference>
<dbReference type="InterPro" id="IPR003877">
    <property type="entry name" value="SPRY_dom"/>
</dbReference>
<evidence type="ECO:0000256" key="1">
    <source>
        <dbReference type="SAM" id="Coils"/>
    </source>
</evidence>
<accession>A0ABD2L6V4</accession>
<evidence type="ECO:0000256" key="2">
    <source>
        <dbReference type="SAM" id="MobiDB-lite"/>
    </source>
</evidence>
<keyword evidence="1" id="KW-0175">Coiled coil</keyword>
<feature type="domain" description="B30.2/SPRY" evidence="3">
    <location>
        <begin position="179"/>
        <end position="373"/>
    </location>
</feature>
<dbReference type="EMBL" id="JBICBT010000539">
    <property type="protein sequence ID" value="KAL3110455.1"/>
    <property type="molecule type" value="Genomic_DNA"/>
</dbReference>
<proteinExistence type="predicted"/>
<feature type="coiled-coil region" evidence="1">
    <location>
        <begin position="51"/>
        <end position="78"/>
    </location>
</feature>
<organism evidence="4 5">
    <name type="scientific">Heterodera trifolii</name>
    <dbReference type="NCBI Taxonomy" id="157864"/>
    <lineage>
        <taxon>Eukaryota</taxon>
        <taxon>Metazoa</taxon>
        <taxon>Ecdysozoa</taxon>
        <taxon>Nematoda</taxon>
        <taxon>Chromadorea</taxon>
        <taxon>Rhabditida</taxon>
        <taxon>Tylenchina</taxon>
        <taxon>Tylenchomorpha</taxon>
        <taxon>Tylenchoidea</taxon>
        <taxon>Heteroderidae</taxon>
        <taxon>Heteroderinae</taxon>
        <taxon>Heterodera</taxon>
    </lineage>
</organism>
<dbReference type="AlphaFoldDB" id="A0ABD2L6V4"/>
<dbReference type="CDD" id="cd12885">
    <property type="entry name" value="SPRY_RanBP_like"/>
    <property type="match status" value="1"/>
</dbReference>